<sequence length="2278" mass="256464">MAHDAVPSSVAPLEVMDAPKEAADARSRRSSFGARRVERDGASDAAREARLLSQLLQLFSHKRHVRDGDDDRYDDVDSAVDALASATRSLFSLEDAEPRVARSPLFRAASSPSSVLPFRLSSSSNDERVATALLRTRPSERELVQQFLLLSTASQQKVAQSLFVIPPSLIDNFASVLQFFVRVLIEAHSNSAVHQYQDAVDATTALEADEDLAVLQEKTCSWARTGQVSCVEIHEVEEAADNAASGTARVEITLPEGFHECLVAIYGSVERNKCEEVWHGDHMAYRCRTCGLSDSSCMCLACFDPADHEGHDYRVYRCSSGGCCDCGDPLAWRPEGFCKKHRAAMADDADDDDRILMSELEHTVVRGLIRRVLAFCANVMREVYLYCLRSGSSDVAVATNLRELPRTGRRRTSFPSIIQVHLERVEQSLAWLQTIATSCLQYRQVLTELLFEALPSDFHLDPPSTVDDSSSEVMPPLLVLDVFLKAGVLLPVEICDTLGVLYLKLLFEHGFKERYTGHFVDWYPYFIALYLQSSEENNEEGMRNLSRFIDRLFCQLFHSTAQLDALEAKFEARRIRMQQIQDEQEKVTEGVVTQSLLAFRRYGALRAPVDRTSSLTCVEWLMMFLLERLHSLFESALRVESVKCRSMTSSSTGSAENTYYESSLLLPIQVVDCGRSVFRKRVYARLCSDLRTLLVHPRVAADVLLRSFEPVSAPTQPLEVREHSVYRLLLRTFEVLQQMDLQQRHVHQHIEFESQSWTFAFVVDYEMNLLLNAFVGGIPLCFEKDVFHHTMKVEMDDQSDVDSWWLARGMLQPLEDILLTWTARVNGHPDDLSGKNLDAVRLYERGVMTTEGPMKKSFHLPLHHMLATFIQGVASVVRPQTVAHWQRLLLPSQEATDLLRLAYAFVDHPLRVSMFTREIKSGLWVRNGNAMWQQLVHYDAKHWRATGLHNDLFLTQLGALLLSANGPGQLTRFLLTQFPVRNAQVLALTVQGDDLYDDEGCTLGQQMELLEETLRLVMQLVQSPVRLALCAEPVESATFLLEREMMHWLSLGPLTRSEVLVHLDMKLVEHVRQLDAHPWHLLEEEEIVTQVLERVGEYDDPTGGPNAANATLMSFGMKMSGTWKLQRDLWTDISPLFEGFSPAEAQQCEQNVKKQLQLISSREQQKDSAIDTKSLALPLPRSEFQAPMAKTLASQLLNAPSLLAVLWIVLQNHYAQGSDGGKKQVDDEDDDDEDDTPRVTTENLVVAALSCLYMGVNLIEDASTSEEADETTKDNCLPRPMVEWERVEQVMEATTAFLSRLCVEIETRDATKVSVLSMLNEWITKPSALSGDTITLCREIVRVAEEKSEDCRAHVAMWRQHRADEAANAAIASAAASSSTASNATDRQQQAKEMMRRRQQAILERMRSQQQQFLSSQSLDIGDSANESESKEGKDEDEAMDDDDDDDDTGDVTDHDDDDDEDDEWGFPTGQLDLQLYLGHLSSAIALACERDRREQQRKRRLQQRKRRVPRTASGGSESNGSLWSRSSSSSVEMENCEDEESDDASPECALCRLACEPNAHDATYGYVSMIQPTCLPTKAGLTSSSLLRVRENDHTMGDAVIWTCGHVVHHSCIKSYIESLWKQRNSNRNPLEALHAHGDDRVLSEREREFLCPVCRRLSNCLVPHVDGSTTESTVIEQAHAPDTVSSSFLRWLKAEMHVGGLRDRRRRGTLDVLLQDQAKRRIHRFVRDIRLRSLRASLQLPLLLADGAEDEASSETEVQRVVDEWSASSASYEVLLRSFEVEVDVAIHERALLGASTLERHRFQSLRILADVVVSAAAIMDDDEAKKPKLSDANEVVTNVLFGRRVLFAEDDEDRRRSRLDVPLLSSSRLFAVFLTRLTSLLAQNPTTEARYDETVISEVYYLSRVLVAAQILQALCLFRRLDQAQVGDESVASPRPPKAKRDSVISDFGDVETLADAEEWTAQLMMRSRFVASTTTLRHASTNQLETFIAKQCLPLLRRLVLTLEVFFPRVVNHDVAHATSDEPCAVCDEIFSTVAVKSTPTPEHTEVLHHLRRLHLPPLRVFFSRHVFAPSQRELCQLWAAQVESSAAVRRQRQLPGPYSLGIFTSDAPVEDVADGARAKSLIINLPRVYMDLFIKYNDKPSGCCQRCNQIPQHPAICLFCGDVLCCFSTCCESTRGRIGECTQHAQSCGLGTGAFLLLRACTVILFLGNERRCVWGSLYVDKNGEEDPYLRRGKTLFLAPSRLQALETLLLSHSFTQNTAILANTSRRDGRRY</sequence>
<keyword evidence="3 10" id="KW-0808">Transferase</keyword>
<dbReference type="InterPro" id="IPR055194">
    <property type="entry name" value="UBR1-like_WH"/>
</dbReference>
<comment type="catalytic activity">
    <reaction evidence="1 10">
        <text>S-ubiquitinyl-[E2 ubiquitin-conjugating enzyme]-L-cysteine + [acceptor protein]-L-lysine = [E2 ubiquitin-conjugating enzyme]-L-cysteine + N(6)-ubiquitinyl-[acceptor protein]-L-lysine.</text>
        <dbReference type="EC" id="2.3.2.27"/>
    </reaction>
</comment>
<dbReference type="EC" id="2.3.2.27" evidence="10"/>
<feature type="region of interest" description="Disordered" evidence="11">
    <location>
        <begin position="1369"/>
        <end position="1468"/>
    </location>
</feature>
<dbReference type="InterPro" id="IPR044046">
    <property type="entry name" value="E3_ligase_UBR-like_C"/>
</dbReference>
<dbReference type="InterPro" id="IPR013083">
    <property type="entry name" value="Znf_RING/FYVE/PHD"/>
</dbReference>
<gene>
    <name evidence="13" type="ORF">Poli38472_014471</name>
</gene>
<dbReference type="PROSITE" id="PS51157">
    <property type="entry name" value="ZF_UBR"/>
    <property type="match status" value="1"/>
</dbReference>
<dbReference type="GO" id="GO:0061630">
    <property type="term" value="F:ubiquitin protein ligase activity"/>
    <property type="evidence" value="ECO:0007669"/>
    <property type="project" value="UniProtKB-UniRule"/>
</dbReference>
<dbReference type="Proteomes" id="UP000794436">
    <property type="component" value="Unassembled WGS sequence"/>
</dbReference>
<organism evidence="13 14">
    <name type="scientific">Pythium oligandrum</name>
    <name type="common">Mycoparasitic fungus</name>
    <dbReference type="NCBI Taxonomy" id="41045"/>
    <lineage>
        <taxon>Eukaryota</taxon>
        <taxon>Sar</taxon>
        <taxon>Stramenopiles</taxon>
        <taxon>Oomycota</taxon>
        <taxon>Peronosporomycetes</taxon>
        <taxon>Pythiales</taxon>
        <taxon>Pythiaceae</taxon>
        <taxon>Pythium</taxon>
    </lineage>
</organism>
<feature type="region of interest" description="Disordered" evidence="11">
    <location>
        <begin position="1492"/>
        <end position="1542"/>
    </location>
</feature>
<dbReference type="PANTHER" id="PTHR21497:SF24">
    <property type="entry name" value="E3 UBIQUITIN-PROTEIN LIGASE UBR1"/>
    <property type="match status" value="1"/>
</dbReference>
<protein>
    <recommendedName>
        <fullName evidence="10">E3 ubiquitin-protein ligase</fullName>
        <ecNumber evidence="10">2.3.2.27</ecNumber>
    </recommendedName>
</protein>
<feature type="compositionally biased region" description="Basic residues" evidence="11">
    <location>
        <begin position="1496"/>
        <end position="1510"/>
    </location>
</feature>
<dbReference type="GO" id="GO:0071596">
    <property type="term" value="P:ubiquitin-dependent protein catabolic process via the N-end rule pathway"/>
    <property type="evidence" value="ECO:0007669"/>
    <property type="project" value="UniProtKB-UniRule"/>
</dbReference>
<keyword evidence="7 10" id="KW-0862">Zinc</keyword>
<feature type="region of interest" description="Disordered" evidence="11">
    <location>
        <begin position="1"/>
        <end position="40"/>
    </location>
</feature>
<dbReference type="InterPro" id="IPR003126">
    <property type="entry name" value="Znf_UBR"/>
</dbReference>
<feature type="compositionally biased region" description="Low complexity" evidence="11">
    <location>
        <begin position="1517"/>
        <end position="1531"/>
    </location>
</feature>
<dbReference type="InterPro" id="IPR039164">
    <property type="entry name" value="UBR1-like"/>
</dbReference>
<dbReference type="Pfam" id="PF18995">
    <property type="entry name" value="PRT6_C"/>
    <property type="match status" value="1"/>
</dbReference>
<evidence type="ECO:0000256" key="11">
    <source>
        <dbReference type="SAM" id="MobiDB-lite"/>
    </source>
</evidence>
<evidence type="ECO:0000259" key="12">
    <source>
        <dbReference type="PROSITE" id="PS51157"/>
    </source>
</evidence>
<keyword evidence="14" id="KW-1185">Reference proteome</keyword>
<proteinExistence type="inferred from homology"/>
<feature type="compositionally biased region" description="Acidic residues" evidence="11">
    <location>
        <begin position="1226"/>
        <end position="1235"/>
    </location>
</feature>
<feature type="compositionally biased region" description="Low complexity" evidence="11">
    <location>
        <begin position="1408"/>
        <end position="1419"/>
    </location>
</feature>
<name>A0A8K1CDX8_PYTOL</name>
<keyword evidence="5 10" id="KW-0863">Zinc-finger</keyword>
<keyword evidence="6 10" id="KW-0833">Ubl conjugation pathway</keyword>
<feature type="region of interest" description="Disordered" evidence="11">
    <location>
        <begin position="1216"/>
        <end position="1240"/>
    </location>
</feature>
<dbReference type="GO" id="GO:0016567">
    <property type="term" value="P:protein ubiquitination"/>
    <property type="evidence" value="ECO:0007669"/>
    <property type="project" value="UniProtKB-UniRule"/>
</dbReference>
<dbReference type="Gene3D" id="3.30.40.10">
    <property type="entry name" value="Zinc/RING finger domain, C3HC4 (zinc finger)"/>
    <property type="match status" value="1"/>
</dbReference>
<comment type="pathway">
    <text evidence="2 10">Protein modification; protein ubiquitination.</text>
</comment>
<keyword evidence="4 10" id="KW-0479">Metal-binding</keyword>
<evidence type="ECO:0000256" key="6">
    <source>
        <dbReference type="ARBA" id="ARBA00022786"/>
    </source>
</evidence>
<evidence type="ECO:0000256" key="7">
    <source>
        <dbReference type="ARBA" id="ARBA00022833"/>
    </source>
</evidence>
<reference evidence="13" key="1">
    <citation type="submission" date="2019-03" db="EMBL/GenBank/DDBJ databases">
        <title>Long read genome sequence of the mycoparasitic Pythium oligandrum ATCC 38472 isolated from sugarbeet rhizosphere.</title>
        <authorList>
            <person name="Gaulin E."/>
        </authorList>
    </citation>
    <scope>NUCLEOTIDE SEQUENCE</scope>
    <source>
        <strain evidence="13">ATCC 38472_TT</strain>
    </source>
</reference>
<comment type="function">
    <text evidence="10">Ubiquitin ligase protein which is a component of the N-end rule pathway. Recognizes and binds to proteins bearing specific N-terminal residues that are destabilizing according to the N-end rule, leading to their ubiquitination and subsequent degradation.</text>
</comment>
<dbReference type="EMBL" id="SPLM01000078">
    <property type="protein sequence ID" value="TMW61010.1"/>
    <property type="molecule type" value="Genomic_DNA"/>
</dbReference>
<dbReference type="GO" id="GO:0008270">
    <property type="term" value="F:zinc ion binding"/>
    <property type="evidence" value="ECO:0007669"/>
    <property type="project" value="UniProtKB-UniRule"/>
</dbReference>
<accession>A0A8K1CDX8</accession>
<feature type="domain" description="UBR-type" evidence="12">
    <location>
        <begin position="272"/>
        <end position="343"/>
    </location>
</feature>
<dbReference type="PANTHER" id="PTHR21497">
    <property type="entry name" value="UBIQUITIN LIGASE E3 ALPHA-RELATED"/>
    <property type="match status" value="1"/>
</dbReference>
<evidence type="ECO:0000256" key="4">
    <source>
        <dbReference type="ARBA" id="ARBA00022723"/>
    </source>
</evidence>
<evidence type="ECO:0000313" key="14">
    <source>
        <dbReference type="Proteomes" id="UP000794436"/>
    </source>
</evidence>
<dbReference type="CDD" id="cd19673">
    <property type="entry name" value="UBR-box_UBR3"/>
    <property type="match status" value="1"/>
</dbReference>
<evidence type="ECO:0000256" key="2">
    <source>
        <dbReference type="ARBA" id="ARBA00004906"/>
    </source>
</evidence>
<evidence type="ECO:0000256" key="1">
    <source>
        <dbReference type="ARBA" id="ARBA00000900"/>
    </source>
</evidence>
<feature type="compositionally biased region" description="Acidic residues" evidence="11">
    <location>
        <begin position="1435"/>
        <end position="1465"/>
    </location>
</feature>
<dbReference type="Gene3D" id="2.10.110.30">
    <property type="match status" value="1"/>
</dbReference>
<dbReference type="OrthoDB" id="15304at2759"/>
<dbReference type="GO" id="GO:0005737">
    <property type="term" value="C:cytoplasm"/>
    <property type="evidence" value="ECO:0007669"/>
    <property type="project" value="TreeGrafter"/>
</dbReference>
<feature type="compositionally biased region" description="Basic and acidic residues" evidence="11">
    <location>
        <begin position="17"/>
        <end position="27"/>
    </location>
</feature>
<dbReference type="Pfam" id="PF02207">
    <property type="entry name" value="zf-UBR"/>
    <property type="match status" value="1"/>
</dbReference>
<evidence type="ECO:0000256" key="9">
    <source>
        <dbReference type="PROSITE-ProRule" id="PRU00508"/>
    </source>
</evidence>
<feature type="zinc finger region" description="UBR-type" evidence="9">
    <location>
        <begin position="272"/>
        <end position="343"/>
    </location>
</feature>
<dbReference type="UniPathway" id="UPA00143"/>
<comment type="similarity">
    <text evidence="8 10">Belongs to the E3 ubiquitin-protein ligase UBR1-like family.</text>
</comment>
<dbReference type="GO" id="GO:0000151">
    <property type="term" value="C:ubiquitin ligase complex"/>
    <property type="evidence" value="ECO:0007669"/>
    <property type="project" value="TreeGrafter"/>
</dbReference>
<evidence type="ECO:0000313" key="13">
    <source>
        <dbReference type="EMBL" id="TMW61010.1"/>
    </source>
</evidence>
<dbReference type="FunFam" id="2.10.110.30:FF:000002">
    <property type="entry name" value="Putative e3 ubiquitin-protein ligase ubr3"/>
    <property type="match status" value="1"/>
</dbReference>
<evidence type="ECO:0000256" key="8">
    <source>
        <dbReference type="ARBA" id="ARBA00046341"/>
    </source>
</evidence>
<evidence type="ECO:0000256" key="10">
    <source>
        <dbReference type="RuleBase" id="RU366018"/>
    </source>
</evidence>
<comment type="caution">
    <text evidence="13">The sequence shown here is derived from an EMBL/GenBank/DDBJ whole genome shotgun (WGS) entry which is preliminary data.</text>
</comment>
<dbReference type="Pfam" id="PF22960">
    <property type="entry name" value="WHD_UBR1"/>
    <property type="match status" value="1"/>
</dbReference>
<evidence type="ECO:0000256" key="5">
    <source>
        <dbReference type="ARBA" id="ARBA00022771"/>
    </source>
</evidence>
<evidence type="ECO:0000256" key="3">
    <source>
        <dbReference type="ARBA" id="ARBA00022679"/>
    </source>
</evidence>
<feature type="compositionally biased region" description="Low complexity" evidence="11">
    <location>
        <begin position="1369"/>
        <end position="1385"/>
    </location>
</feature>
<dbReference type="SMART" id="SM00396">
    <property type="entry name" value="ZnF_UBR1"/>
    <property type="match status" value="1"/>
</dbReference>